<keyword evidence="6 13" id="KW-0418">Kinase</keyword>
<keyword evidence="8" id="KW-0902">Two-component regulatory system</keyword>
<proteinExistence type="predicted"/>
<evidence type="ECO:0000259" key="11">
    <source>
        <dbReference type="Pfam" id="PF07730"/>
    </source>
</evidence>
<evidence type="ECO:0000313" key="14">
    <source>
        <dbReference type="Proteomes" id="UP001612741"/>
    </source>
</evidence>
<gene>
    <name evidence="13" type="ORF">ACIBG2_33175</name>
</gene>
<feature type="transmembrane region" description="Helical" evidence="9">
    <location>
        <begin position="14"/>
        <end position="34"/>
    </location>
</feature>
<dbReference type="SUPFAM" id="SSF55874">
    <property type="entry name" value="ATPase domain of HSP90 chaperone/DNA topoisomerase II/histidine kinase"/>
    <property type="match status" value="1"/>
</dbReference>
<evidence type="ECO:0000256" key="1">
    <source>
        <dbReference type="ARBA" id="ARBA00000085"/>
    </source>
</evidence>
<comment type="catalytic activity">
    <reaction evidence="1">
        <text>ATP + protein L-histidine = ADP + protein N-phospho-L-histidine.</text>
        <dbReference type="EC" id="2.7.13.3"/>
    </reaction>
</comment>
<organism evidence="13 14">
    <name type="scientific">Nonomuraea typhae</name>
    <dbReference type="NCBI Taxonomy" id="2603600"/>
    <lineage>
        <taxon>Bacteria</taxon>
        <taxon>Bacillati</taxon>
        <taxon>Actinomycetota</taxon>
        <taxon>Actinomycetes</taxon>
        <taxon>Streptosporangiales</taxon>
        <taxon>Streptosporangiaceae</taxon>
        <taxon>Nonomuraea</taxon>
    </lineage>
</organism>
<feature type="transmembrane region" description="Helical" evidence="9">
    <location>
        <begin position="65"/>
        <end position="88"/>
    </location>
</feature>
<dbReference type="CDD" id="cd16917">
    <property type="entry name" value="HATPase_UhpB-NarQ-NarX-like"/>
    <property type="match status" value="1"/>
</dbReference>
<evidence type="ECO:0000256" key="9">
    <source>
        <dbReference type="SAM" id="Phobius"/>
    </source>
</evidence>
<evidence type="ECO:0000259" key="12">
    <source>
        <dbReference type="Pfam" id="PF23539"/>
    </source>
</evidence>
<evidence type="ECO:0000313" key="13">
    <source>
        <dbReference type="EMBL" id="MFI6502271.1"/>
    </source>
</evidence>
<dbReference type="PANTHER" id="PTHR24421">
    <property type="entry name" value="NITRATE/NITRITE SENSOR PROTEIN NARX-RELATED"/>
    <property type="match status" value="1"/>
</dbReference>
<keyword evidence="9" id="KW-0812">Transmembrane</keyword>
<dbReference type="Pfam" id="PF02518">
    <property type="entry name" value="HATPase_c"/>
    <property type="match status" value="1"/>
</dbReference>
<feature type="transmembrane region" description="Helical" evidence="9">
    <location>
        <begin position="108"/>
        <end position="126"/>
    </location>
</feature>
<feature type="domain" description="DUF7134" evidence="12">
    <location>
        <begin position="12"/>
        <end position="151"/>
    </location>
</feature>
<protein>
    <recommendedName>
        <fullName evidence="2">histidine kinase</fullName>
        <ecNumber evidence="2">2.7.13.3</ecNumber>
    </recommendedName>
</protein>
<dbReference type="Gene3D" id="1.20.5.1930">
    <property type="match status" value="1"/>
</dbReference>
<sequence>MRFPRLTRFLGNPWVQDIALVIPFMIVGGFALAYTLTRPDSVSPLSPALLLLTSLPLVWRRRHPLAVAAVVVTLEIGGLLLAGPNGFFVGLQAMIALYTVGRHRSGRVVLFTGLAAGLAYATPVMIRDYDPARPFVVITSIVFSMLLPFVSLGVGQFARLRGELKQRRQAEMREEAIRGERRRIARELHDVVAHHLSVINALVGGARTVLPPEPAEAREALEAAEQSARQALSEMRQLLQVLRADTADGPDAATGVGASRLPELVEKSGNASLHVHGEPVQLPTAVDHAVYRVVQEALTNTRKHAPGSRAGVRLAYLSQAVEVEVVDDGSPGKNAAAGSGFGLGGMAERVALCGGRLETGPRPRGGFRVYALLPLERA</sequence>
<dbReference type="EC" id="2.7.13.3" evidence="2"/>
<dbReference type="Pfam" id="PF07730">
    <property type="entry name" value="HisKA_3"/>
    <property type="match status" value="1"/>
</dbReference>
<evidence type="ECO:0000256" key="7">
    <source>
        <dbReference type="ARBA" id="ARBA00022840"/>
    </source>
</evidence>
<keyword evidence="4" id="KW-0808">Transferase</keyword>
<evidence type="ECO:0000256" key="2">
    <source>
        <dbReference type="ARBA" id="ARBA00012438"/>
    </source>
</evidence>
<evidence type="ECO:0000256" key="5">
    <source>
        <dbReference type="ARBA" id="ARBA00022741"/>
    </source>
</evidence>
<dbReference type="InterPro" id="IPR003594">
    <property type="entry name" value="HATPase_dom"/>
</dbReference>
<reference evidence="13 14" key="1">
    <citation type="submission" date="2024-10" db="EMBL/GenBank/DDBJ databases">
        <title>The Natural Products Discovery Center: Release of the First 8490 Sequenced Strains for Exploring Actinobacteria Biosynthetic Diversity.</title>
        <authorList>
            <person name="Kalkreuter E."/>
            <person name="Kautsar S.A."/>
            <person name="Yang D."/>
            <person name="Bader C.D."/>
            <person name="Teijaro C.N."/>
            <person name="Fluegel L."/>
            <person name="Davis C.M."/>
            <person name="Simpson J.R."/>
            <person name="Lauterbach L."/>
            <person name="Steele A.D."/>
            <person name="Gui C."/>
            <person name="Meng S."/>
            <person name="Li G."/>
            <person name="Viehrig K."/>
            <person name="Ye F."/>
            <person name="Su P."/>
            <person name="Kiefer A.F."/>
            <person name="Nichols A."/>
            <person name="Cepeda A.J."/>
            <person name="Yan W."/>
            <person name="Fan B."/>
            <person name="Jiang Y."/>
            <person name="Adhikari A."/>
            <person name="Zheng C.-J."/>
            <person name="Schuster L."/>
            <person name="Cowan T.M."/>
            <person name="Smanski M.J."/>
            <person name="Chevrette M.G."/>
            <person name="De Carvalho L.P.S."/>
            <person name="Shen B."/>
        </authorList>
    </citation>
    <scope>NUCLEOTIDE SEQUENCE [LARGE SCALE GENOMIC DNA]</scope>
    <source>
        <strain evidence="13 14">NPDC050545</strain>
    </source>
</reference>
<dbReference type="PANTHER" id="PTHR24421:SF10">
    <property type="entry name" value="NITRATE_NITRITE SENSOR PROTEIN NARQ"/>
    <property type="match status" value="1"/>
</dbReference>
<dbReference type="InterPro" id="IPR011712">
    <property type="entry name" value="Sig_transdc_His_kin_sub3_dim/P"/>
</dbReference>
<keyword evidence="9" id="KW-0472">Membrane</keyword>
<keyword evidence="5" id="KW-0547">Nucleotide-binding</keyword>
<feature type="domain" description="Signal transduction histidine kinase subgroup 3 dimerisation and phosphoacceptor" evidence="11">
    <location>
        <begin position="180"/>
        <end position="245"/>
    </location>
</feature>
<keyword evidence="14" id="KW-1185">Reference proteome</keyword>
<dbReference type="Gene3D" id="3.30.565.10">
    <property type="entry name" value="Histidine kinase-like ATPase, C-terminal domain"/>
    <property type="match status" value="1"/>
</dbReference>
<dbReference type="RefSeq" id="WP_397087402.1">
    <property type="nucleotide sequence ID" value="NZ_JBITGY010000009.1"/>
</dbReference>
<feature type="domain" description="Histidine kinase/HSP90-like ATPase" evidence="10">
    <location>
        <begin position="289"/>
        <end position="376"/>
    </location>
</feature>
<dbReference type="InterPro" id="IPR055558">
    <property type="entry name" value="DUF7134"/>
</dbReference>
<evidence type="ECO:0000256" key="8">
    <source>
        <dbReference type="ARBA" id="ARBA00023012"/>
    </source>
</evidence>
<dbReference type="InterPro" id="IPR036890">
    <property type="entry name" value="HATPase_C_sf"/>
</dbReference>
<evidence type="ECO:0000256" key="6">
    <source>
        <dbReference type="ARBA" id="ARBA00022777"/>
    </source>
</evidence>
<dbReference type="InterPro" id="IPR050482">
    <property type="entry name" value="Sensor_HK_TwoCompSys"/>
</dbReference>
<feature type="transmembrane region" description="Helical" evidence="9">
    <location>
        <begin position="132"/>
        <end position="158"/>
    </location>
</feature>
<comment type="caution">
    <text evidence="13">The sequence shown here is derived from an EMBL/GenBank/DDBJ whole genome shotgun (WGS) entry which is preliminary data.</text>
</comment>
<accession>A0ABW7Z2Q7</accession>
<name>A0ABW7Z2Q7_9ACTN</name>
<keyword evidence="7" id="KW-0067">ATP-binding</keyword>
<evidence type="ECO:0000256" key="4">
    <source>
        <dbReference type="ARBA" id="ARBA00022679"/>
    </source>
</evidence>
<evidence type="ECO:0000259" key="10">
    <source>
        <dbReference type="Pfam" id="PF02518"/>
    </source>
</evidence>
<dbReference type="GO" id="GO:0016301">
    <property type="term" value="F:kinase activity"/>
    <property type="evidence" value="ECO:0007669"/>
    <property type="project" value="UniProtKB-KW"/>
</dbReference>
<dbReference type="Proteomes" id="UP001612741">
    <property type="component" value="Unassembled WGS sequence"/>
</dbReference>
<keyword evidence="3" id="KW-0597">Phosphoprotein</keyword>
<keyword evidence="9" id="KW-1133">Transmembrane helix</keyword>
<evidence type="ECO:0000256" key="3">
    <source>
        <dbReference type="ARBA" id="ARBA00022553"/>
    </source>
</evidence>
<dbReference type="EMBL" id="JBITGY010000009">
    <property type="protein sequence ID" value="MFI6502271.1"/>
    <property type="molecule type" value="Genomic_DNA"/>
</dbReference>
<dbReference type="Pfam" id="PF23539">
    <property type="entry name" value="DUF7134"/>
    <property type="match status" value="1"/>
</dbReference>